<dbReference type="GO" id="GO:0008194">
    <property type="term" value="F:UDP-glycosyltransferase activity"/>
    <property type="evidence" value="ECO:0007669"/>
    <property type="project" value="InterPro"/>
</dbReference>
<dbReference type="CDD" id="cd03784">
    <property type="entry name" value="GT1_Gtf-like"/>
    <property type="match status" value="1"/>
</dbReference>
<protein>
    <submittedName>
        <fullName evidence="3">2-hydroxyacylsphingosine1-beta-galactosyltransferase</fullName>
        <ecNumber evidence="3">2.4.1.45</ecNumber>
    </submittedName>
</protein>
<dbReference type="KEGG" id="mng:MNEG_4536"/>
<dbReference type="OrthoDB" id="547267at2759"/>
<evidence type="ECO:0000256" key="2">
    <source>
        <dbReference type="ARBA" id="ARBA00022679"/>
    </source>
</evidence>
<dbReference type="EMBL" id="KK100854">
    <property type="protein sequence ID" value="KIZ03418.1"/>
    <property type="molecule type" value="Genomic_DNA"/>
</dbReference>
<gene>
    <name evidence="3" type="ORF">MNEG_4536</name>
</gene>
<dbReference type="PANTHER" id="PTHR48043">
    <property type="entry name" value="EG:EG0003.4 PROTEIN-RELATED"/>
    <property type="match status" value="1"/>
</dbReference>
<dbReference type="PANTHER" id="PTHR48043:SF145">
    <property type="entry name" value="FI06409P-RELATED"/>
    <property type="match status" value="1"/>
</dbReference>
<sequence>MFPPPTKDGCMCVIAHLLGIPLVHVRDFLLMDAPLSVPQIGSGLTQEQVRSTWTGAIKNTFHWAMLRASLTALGVYEVRANKDLRSRLGLPLGGKRGGLTCRPLVEVVSNSWLFENPRPLEPDQVMIGAVSPRPSSPTIPDPEVAAFAAEAAADDGLVLVSFGSVSSFFGTLLTWDDYTGLSAAFADLAPVRVLWLLHPAALGNRTVDELPLGANTMVVPWGPINDVLGHPSCRAFVTHGGLKSTLEAMFHGVPIVGVPFMNEQLLNCQRTVTRGFGVVSPEAPASRKEGVHYTRKGMASLIKQVLSPSYATAANQIGAAMRLAYRQKRPVDRAAEEVELALLHGGYSMEHSLAQARLREARHRADSCNGGEEGACGMIDAAGPSAASAAVPHTEWEL</sequence>
<keyword evidence="4" id="KW-1185">Reference proteome</keyword>
<organism evidence="3 4">
    <name type="scientific">Monoraphidium neglectum</name>
    <dbReference type="NCBI Taxonomy" id="145388"/>
    <lineage>
        <taxon>Eukaryota</taxon>
        <taxon>Viridiplantae</taxon>
        <taxon>Chlorophyta</taxon>
        <taxon>core chlorophytes</taxon>
        <taxon>Chlorophyceae</taxon>
        <taxon>CS clade</taxon>
        <taxon>Sphaeropleales</taxon>
        <taxon>Selenastraceae</taxon>
        <taxon>Monoraphidium</taxon>
    </lineage>
</organism>
<dbReference type="Gene3D" id="3.40.50.2000">
    <property type="entry name" value="Glycogen Phosphorylase B"/>
    <property type="match status" value="1"/>
</dbReference>
<evidence type="ECO:0000256" key="1">
    <source>
        <dbReference type="ARBA" id="ARBA00022676"/>
    </source>
</evidence>
<evidence type="ECO:0000313" key="3">
    <source>
        <dbReference type="EMBL" id="KIZ03418.1"/>
    </source>
</evidence>
<dbReference type="InterPro" id="IPR002213">
    <property type="entry name" value="UDP_glucos_trans"/>
</dbReference>
<name>A0A0D2JXQ6_9CHLO</name>
<keyword evidence="1 3" id="KW-0328">Glycosyltransferase</keyword>
<dbReference type="EC" id="2.4.1.45" evidence="3"/>
<dbReference type="AlphaFoldDB" id="A0A0D2JXQ6"/>
<accession>A0A0D2JXQ6</accession>
<reference evidence="3 4" key="1">
    <citation type="journal article" date="2013" name="BMC Genomics">
        <title>Reconstruction of the lipid metabolism for the microalga Monoraphidium neglectum from its genome sequence reveals characteristics suitable for biofuel production.</title>
        <authorList>
            <person name="Bogen C."/>
            <person name="Al-Dilaimi A."/>
            <person name="Albersmeier A."/>
            <person name="Wichmann J."/>
            <person name="Grundmann M."/>
            <person name="Rupp O."/>
            <person name="Lauersen K.J."/>
            <person name="Blifernez-Klassen O."/>
            <person name="Kalinowski J."/>
            <person name="Goesmann A."/>
            <person name="Mussgnug J.H."/>
            <person name="Kruse O."/>
        </authorList>
    </citation>
    <scope>NUCLEOTIDE SEQUENCE [LARGE SCALE GENOMIC DNA]</scope>
    <source>
        <strain evidence="3 4">SAG 48.87</strain>
    </source>
</reference>
<dbReference type="RefSeq" id="XP_013902437.1">
    <property type="nucleotide sequence ID" value="XM_014046983.1"/>
</dbReference>
<keyword evidence="2 3" id="KW-0808">Transferase</keyword>
<dbReference type="GeneID" id="25737413"/>
<dbReference type="Proteomes" id="UP000054498">
    <property type="component" value="Unassembled WGS sequence"/>
</dbReference>
<dbReference type="Pfam" id="PF00201">
    <property type="entry name" value="UDPGT"/>
    <property type="match status" value="1"/>
</dbReference>
<dbReference type="SUPFAM" id="SSF53756">
    <property type="entry name" value="UDP-Glycosyltransferase/glycogen phosphorylase"/>
    <property type="match status" value="1"/>
</dbReference>
<dbReference type="InterPro" id="IPR050271">
    <property type="entry name" value="UDP-glycosyltransferase"/>
</dbReference>
<dbReference type="STRING" id="145388.A0A0D2JXQ6"/>
<proteinExistence type="predicted"/>
<evidence type="ECO:0000313" key="4">
    <source>
        <dbReference type="Proteomes" id="UP000054498"/>
    </source>
</evidence>